<evidence type="ECO:0000313" key="4">
    <source>
        <dbReference type="Proteomes" id="UP000008493"/>
    </source>
</evidence>
<dbReference type="RefSeq" id="XP_007331307.1">
    <property type="nucleotide sequence ID" value="XM_007331245.1"/>
</dbReference>
<keyword evidence="1" id="KW-0694">RNA-binding</keyword>
<organism evidence="3 4">
    <name type="scientific">Agaricus bisporus var. burnettii (strain JB137-S8 / ATCC MYA-4627 / FGSC 10392)</name>
    <name type="common">White button mushroom</name>
    <dbReference type="NCBI Taxonomy" id="597362"/>
    <lineage>
        <taxon>Eukaryota</taxon>
        <taxon>Fungi</taxon>
        <taxon>Dikarya</taxon>
        <taxon>Basidiomycota</taxon>
        <taxon>Agaricomycotina</taxon>
        <taxon>Agaricomycetes</taxon>
        <taxon>Agaricomycetidae</taxon>
        <taxon>Agaricales</taxon>
        <taxon>Agaricineae</taxon>
        <taxon>Agaricaceae</taxon>
        <taxon>Agaricus</taxon>
    </lineage>
</organism>
<evidence type="ECO:0000259" key="2">
    <source>
        <dbReference type="PROSITE" id="PS50137"/>
    </source>
</evidence>
<evidence type="ECO:0000313" key="3">
    <source>
        <dbReference type="EMBL" id="EKM77916.1"/>
    </source>
</evidence>
<sequence length="84" mass="9156">MSAHESGYMNKLNTVCNRQGWKLTKDEGVQSGPKHQPIWTGHVYVNGKPFGGQGRSIAAAREAAAMAALDYYRAYNPGVVPSDF</sequence>
<dbReference type="OMA" id="HESGYMN"/>
<reference evidence="4" key="1">
    <citation type="journal article" date="2012" name="Proc. Natl. Acad. Sci. U.S.A.">
        <title>Genome sequence of the button mushroom Agaricus bisporus reveals mechanisms governing adaptation to a humic-rich ecological niche.</title>
        <authorList>
            <person name="Morin E."/>
            <person name="Kohler A."/>
            <person name="Baker A.R."/>
            <person name="Foulongne-Oriol M."/>
            <person name="Lombard V."/>
            <person name="Nagy L.G."/>
            <person name="Ohm R.A."/>
            <person name="Patyshakuliyeva A."/>
            <person name="Brun A."/>
            <person name="Aerts A.L."/>
            <person name="Bailey A.M."/>
            <person name="Billette C."/>
            <person name="Coutinho P.M."/>
            <person name="Deakin G."/>
            <person name="Doddapaneni H."/>
            <person name="Floudas D."/>
            <person name="Grimwood J."/>
            <person name="Hilden K."/>
            <person name="Kuees U."/>
            <person name="LaButti K.M."/>
            <person name="Lapidus A."/>
            <person name="Lindquist E.A."/>
            <person name="Lucas S.M."/>
            <person name="Murat C."/>
            <person name="Riley R.W."/>
            <person name="Salamov A.A."/>
            <person name="Schmutz J."/>
            <person name="Subramanian V."/>
            <person name="Woesten H.A.B."/>
            <person name="Xu J."/>
            <person name="Eastwood D.C."/>
            <person name="Foster G.D."/>
            <person name="Sonnenberg A.S."/>
            <person name="Cullen D."/>
            <person name="de Vries R.P."/>
            <person name="Lundell T."/>
            <person name="Hibbett D.S."/>
            <person name="Henrissat B."/>
            <person name="Burton K.S."/>
            <person name="Kerrigan R.W."/>
            <person name="Challen M.P."/>
            <person name="Grigoriev I.V."/>
            <person name="Martin F."/>
        </authorList>
    </citation>
    <scope>NUCLEOTIDE SEQUENCE [LARGE SCALE GENOMIC DNA]</scope>
    <source>
        <strain evidence="4">JB137-S8 / ATCC MYA-4627 / FGSC 10392</strain>
    </source>
</reference>
<dbReference type="Gene3D" id="3.30.160.20">
    <property type="match status" value="1"/>
</dbReference>
<evidence type="ECO:0000256" key="1">
    <source>
        <dbReference type="PROSITE-ProRule" id="PRU00266"/>
    </source>
</evidence>
<gene>
    <name evidence="3" type="ORF">AGABI1DRAFT_129706</name>
</gene>
<proteinExistence type="predicted"/>
<dbReference type="HOGENOM" id="CLU_2557766_0_0_1"/>
<feature type="domain" description="DRBM" evidence="2">
    <location>
        <begin position="21"/>
        <end position="74"/>
    </location>
</feature>
<dbReference type="EMBL" id="JH971393">
    <property type="protein sequence ID" value="EKM77916.1"/>
    <property type="molecule type" value="Genomic_DNA"/>
</dbReference>
<dbReference type="InterPro" id="IPR014720">
    <property type="entry name" value="dsRBD_dom"/>
</dbReference>
<dbReference type="OrthoDB" id="5274873at2759"/>
<dbReference type="SMART" id="SM00358">
    <property type="entry name" value="DSRM"/>
    <property type="match status" value="1"/>
</dbReference>
<keyword evidence="4" id="KW-1185">Reference proteome</keyword>
<dbReference type="InParanoid" id="K5WRA1"/>
<name>K5WRA1_AGABU</name>
<dbReference type="PROSITE" id="PS50137">
    <property type="entry name" value="DS_RBD"/>
    <property type="match status" value="1"/>
</dbReference>
<protein>
    <recommendedName>
        <fullName evidence="2">DRBM domain-containing protein</fullName>
    </recommendedName>
</protein>
<dbReference type="Proteomes" id="UP000008493">
    <property type="component" value="Unassembled WGS sequence"/>
</dbReference>
<dbReference type="KEGG" id="abp:AGABI1DRAFT129706"/>
<dbReference type="GO" id="GO:0003723">
    <property type="term" value="F:RNA binding"/>
    <property type="evidence" value="ECO:0007669"/>
    <property type="project" value="UniProtKB-UniRule"/>
</dbReference>
<dbReference type="SUPFAM" id="SSF54768">
    <property type="entry name" value="dsRNA-binding domain-like"/>
    <property type="match status" value="1"/>
</dbReference>
<dbReference type="AlphaFoldDB" id="K5WRA1"/>
<dbReference type="GeneID" id="18827068"/>
<dbReference type="Pfam" id="PF00035">
    <property type="entry name" value="dsrm"/>
    <property type="match status" value="1"/>
</dbReference>
<accession>K5WRA1</accession>